<dbReference type="eggNOG" id="COG3591">
    <property type="taxonomic scope" value="Bacteria"/>
</dbReference>
<evidence type="ECO:0008006" key="3">
    <source>
        <dbReference type="Google" id="ProtNLM"/>
    </source>
</evidence>
<accession>Q1D5C9</accession>
<gene>
    <name evidence="1" type="ordered locus">MXAN_3964</name>
</gene>
<reference evidence="1 2" key="1">
    <citation type="journal article" date="2006" name="Proc. Natl. Acad. Sci. U.S.A.">
        <title>Evolution of sensory complexity recorded in a myxobacterial genome.</title>
        <authorList>
            <person name="Goldman B.S."/>
            <person name="Nierman W.C."/>
            <person name="Kaiser D."/>
            <person name="Slater S.C."/>
            <person name="Durkin A.S."/>
            <person name="Eisen J.A."/>
            <person name="Ronning C.M."/>
            <person name="Barbazuk W.B."/>
            <person name="Blanchard M."/>
            <person name="Field C."/>
            <person name="Halling C."/>
            <person name="Hinkle G."/>
            <person name="Iartchuk O."/>
            <person name="Kim H.S."/>
            <person name="Mackenzie C."/>
            <person name="Madupu R."/>
            <person name="Miller N."/>
            <person name="Shvartsbeyn A."/>
            <person name="Sullivan S.A."/>
            <person name="Vaudin M."/>
            <person name="Wiegand R."/>
            <person name="Kaplan H.B."/>
        </authorList>
    </citation>
    <scope>NUCLEOTIDE SEQUENCE [LARGE SCALE GENOMIC DNA]</scope>
    <source>
        <strain evidence="2">DK1622</strain>
    </source>
</reference>
<dbReference type="KEGG" id="mxa:MXAN_3964"/>
<name>Q1D5C9_MYXXD</name>
<dbReference type="HOGENOM" id="CLU_1053050_0_0_7"/>
<sequence length="318" mass="33477">MKRLYINNWVTWTGTHQSRVPARRPLRGETLGVETWHGACLGASPRNPARGGVPMFPKSVRALFLVGALSACGTEAPPDVPNADGQEPLQSQESNVIVGSVNWVSATTLSGTQRTRSRAVGYLSIPAVGSRCTAWLVSRDVIITNNHCVGSSSEASGARVSFNYEDGVSSTARVWYNCGTLIRTWAGDDMTALRCTATNGQLPGDVYGWLTVASANAATNASIYVLHQNCDYYTTSGCTPTKKSSPGVVRNANYSTTDLSYDADTLGGSSGSPVLSSSSHQVVGLHHIGLGGNSQGRGTANTGVKATRVKARLAEIGL</sequence>
<keyword evidence="2" id="KW-1185">Reference proteome</keyword>
<dbReference type="InterPro" id="IPR043504">
    <property type="entry name" value="Peptidase_S1_PA_chymotrypsin"/>
</dbReference>
<dbReference type="STRING" id="246197.MXAN_3964"/>
<dbReference type="EnsemblBacteria" id="ABF86411">
    <property type="protein sequence ID" value="ABF86411"/>
    <property type="gene ID" value="MXAN_3964"/>
</dbReference>
<dbReference type="PANTHER" id="PTHR36234:SF5">
    <property type="entry name" value="LYSYL ENDOPEPTIDASE"/>
    <property type="match status" value="1"/>
</dbReference>
<dbReference type="Gene3D" id="2.40.10.10">
    <property type="entry name" value="Trypsin-like serine proteases"/>
    <property type="match status" value="2"/>
</dbReference>
<dbReference type="EMBL" id="CP000113">
    <property type="protein sequence ID" value="ABF86411.1"/>
    <property type="molecule type" value="Genomic_DNA"/>
</dbReference>
<dbReference type="Proteomes" id="UP000002402">
    <property type="component" value="Chromosome"/>
</dbReference>
<organism evidence="1 2">
    <name type="scientific">Myxococcus xanthus (strain DK1622)</name>
    <dbReference type="NCBI Taxonomy" id="246197"/>
    <lineage>
        <taxon>Bacteria</taxon>
        <taxon>Pseudomonadati</taxon>
        <taxon>Myxococcota</taxon>
        <taxon>Myxococcia</taxon>
        <taxon>Myxococcales</taxon>
        <taxon>Cystobacterineae</taxon>
        <taxon>Myxococcaceae</taxon>
        <taxon>Myxococcus</taxon>
    </lineage>
</organism>
<evidence type="ECO:0000313" key="1">
    <source>
        <dbReference type="EMBL" id="ABF86411.1"/>
    </source>
</evidence>
<dbReference type="AlphaFoldDB" id="Q1D5C9"/>
<proteinExistence type="predicted"/>
<dbReference type="SUPFAM" id="SSF50494">
    <property type="entry name" value="Trypsin-like serine proteases"/>
    <property type="match status" value="1"/>
</dbReference>
<evidence type="ECO:0000313" key="2">
    <source>
        <dbReference type="Proteomes" id="UP000002402"/>
    </source>
</evidence>
<dbReference type="InterPro" id="IPR009003">
    <property type="entry name" value="Peptidase_S1_PA"/>
</dbReference>
<dbReference type="Pfam" id="PF13365">
    <property type="entry name" value="Trypsin_2"/>
    <property type="match status" value="1"/>
</dbReference>
<dbReference type="PANTHER" id="PTHR36234">
    <property type="entry name" value="LYSYL ENDOPEPTIDASE"/>
    <property type="match status" value="1"/>
</dbReference>
<protein>
    <recommendedName>
        <fullName evidence="3">Serine protease</fullName>
    </recommendedName>
</protein>